<evidence type="ECO:0008006" key="5">
    <source>
        <dbReference type="Google" id="ProtNLM"/>
    </source>
</evidence>
<evidence type="ECO:0000313" key="3">
    <source>
        <dbReference type="EMBL" id="PWU93300.1"/>
    </source>
</evidence>
<dbReference type="InterPro" id="IPR052275">
    <property type="entry name" value="Mt_Fe-S_assembly_factor"/>
</dbReference>
<comment type="caution">
    <text evidence="3">The sequence shown here is derived from an EMBL/GenBank/DDBJ whole genome shotgun (WGS) entry which is preliminary data.</text>
</comment>
<gene>
    <name evidence="3" type="ORF">C4B63_32g1134c</name>
</gene>
<dbReference type="GO" id="GO:0005759">
    <property type="term" value="C:mitochondrial matrix"/>
    <property type="evidence" value="ECO:0007669"/>
    <property type="project" value="TreeGrafter"/>
</dbReference>
<dbReference type="VEuPathDB" id="TriTrypDB:C3747_11g203c"/>
<accession>A0A2V2VA76</accession>
<sequence length="87" mass="9638">MLRASRLWKNIRAADIEAKIRASDILQPLQDVKVVDASGGCGSFFNITVVSHAFRDKPLVQQHRLVNEALKGEIPLIHGFSLTTKAE</sequence>
<dbReference type="InterPro" id="IPR002634">
    <property type="entry name" value="BolA"/>
</dbReference>
<dbReference type="VEuPathDB" id="TriTrypDB:TcCL_NonESM05515"/>
<dbReference type="VEuPathDB" id="TriTrypDB:TcCLB.511067.14"/>
<dbReference type="Pfam" id="PF01722">
    <property type="entry name" value="BolA"/>
    <property type="match status" value="1"/>
</dbReference>
<dbReference type="SUPFAM" id="SSF82657">
    <property type="entry name" value="BolA-like"/>
    <property type="match status" value="1"/>
</dbReference>
<dbReference type="EMBL" id="PRFA01000032">
    <property type="protein sequence ID" value="PWU93300.1"/>
    <property type="molecule type" value="Genomic_DNA"/>
</dbReference>
<dbReference type="PANTHER" id="PTHR46188">
    <property type="entry name" value="BOLA-LIKE PROTEIN 3"/>
    <property type="match status" value="1"/>
</dbReference>
<reference evidence="3 4" key="1">
    <citation type="journal article" date="2018" name="Microb. Genom.">
        <title>Expanding an expanded genome: long-read sequencing of Trypanosoma cruzi.</title>
        <authorList>
            <person name="Berna L."/>
            <person name="Rodriguez M."/>
            <person name="Chiribao M.L."/>
            <person name="Parodi-Talice A."/>
            <person name="Pita S."/>
            <person name="Rijo G."/>
            <person name="Alvarez-Valin F."/>
            <person name="Robello C."/>
        </authorList>
    </citation>
    <scope>NUCLEOTIDE SEQUENCE [LARGE SCALE GENOMIC DNA]</scope>
    <source>
        <strain evidence="3 4">Dm28c</strain>
    </source>
</reference>
<dbReference type="PANTHER" id="PTHR46188:SF1">
    <property type="entry name" value="BOLA-LIKE PROTEIN 3"/>
    <property type="match status" value="1"/>
</dbReference>
<dbReference type="VEuPathDB" id="TriTrypDB:TcG_05531"/>
<proteinExistence type="inferred from homology"/>
<dbReference type="VEuPathDB" id="TriTrypDB:C4B63_32g1134c"/>
<dbReference type="VEuPathDB" id="TriTrypDB:TcBrA4_0010770"/>
<dbReference type="VEuPathDB" id="TriTrypDB:BCY84_05033"/>
<evidence type="ECO:0000256" key="1">
    <source>
        <dbReference type="ARBA" id="ARBA00005578"/>
    </source>
</evidence>
<evidence type="ECO:0000313" key="4">
    <source>
        <dbReference type="Proteomes" id="UP000246121"/>
    </source>
</evidence>
<organism evidence="3 4">
    <name type="scientific">Trypanosoma cruzi</name>
    <dbReference type="NCBI Taxonomy" id="5693"/>
    <lineage>
        <taxon>Eukaryota</taxon>
        <taxon>Discoba</taxon>
        <taxon>Euglenozoa</taxon>
        <taxon>Kinetoplastea</taxon>
        <taxon>Metakinetoplastina</taxon>
        <taxon>Trypanosomatida</taxon>
        <taxon>Trypanosomatidae</taxon>
        <taxon>Trypanosoma</taxon>
        <taxon>Schizotrypanum</taxon>
    </lineage>
</organism>
<dbReference type="PIRSF" id="PIRSF003113">
    <property type="entry name" value="BolA"/>
    <property type="match status" value="1"/>
</dbReference>
<comment type="similarity">
    <text evidence="1 2">Belongs to the BolA/IbaG family.</text>
</comment>
<dbReference type="VEuPathDB" id="TriTrypDB:TcYC6_0083680"/>
<evidence type="ECO:0000256" key="2">
    <source>
        <dbReference type="RuleBase" id="RU003860"/>
    </source>
</evidence>
<dbReference type="InterPro" id="IPR036065">
    <property type="entry name" value="BolA-like_sf"/>
</dbReference>
<dbReference type="AlphaFoldDB" id="A0A2V2VA76"/>
<dbReference type="VEuPathDB" id="TriTrypDB:TcCLB.511903.134"/>
<name>A0A2V2VA76_TRYCR</name>
<dbReference type="Proteomes" id="UP000246121">
    <property type="component" value="Unassembled WGS sequence"/>
</dbReference>
<protein>
    <recommendedName>
        <fullName evidence="5">BolA-like protein</fullName>
    </recommendedName>
</protein>
<dbReference type="Gene3D" id="3.10.20.90">
    <property type="entry name" value="Phosphatidylinositol 3-kinase Catalytic Subunit, Chain A, domain 1"/>
    <property type="match status" value="1"/>
</dbReference>